<dbReference type="Proteomes" id="UP000663879">
    <property type="component" value="Unassembled WGS sequence"/>
</dbReference>
<evidence type="ECO:0000256" key="1">
    <source>
        <dbReference type="PROSITE-ProRule" id="PRU00325"/>
    </source>
</evidence>
<sequence length="506" mass="59062">FRDLYDQMLNKYGFNVKIPNCHQLEEEKITTKYSQLTTKKCAESRFVTKCRFIVEKQIGAIKNFKAGHIPIDYRIACAMINFSHIPCNPDGENLNIAKRIKKKGKIESNKLDFLLGKHFDSKLINSISLEKLNDFPRINEKKLQDKIFFGIFQLRNCKIFSIFKFLILKSFICSCKTGRRVVGCCSHVAAVIYYMSFAKHNYLSSNSADYLNSILVNMESFETANDPKYIRNKRENNSLNLPNSGLTLSSSSSESSDDENKGNNSENFSNKSLNRHQVYNKNKPFTLKEFKRHVPKNGGTIKVNNEDITLTNTCSIDYYLFAFWYLSKIDTEFTLKISNLSFSNVLKEIFQNISEQKWDKAKEIWILRVLNFQISYSNKELSLYGSEDERIIKSFGEYQKHDLIQKCREQNLNLVIREDSEIIFFKKIENQVRIFSCFTTTCTRCKKDITTTINFKNSPIFIFIQSADANITVRELPNTVEIQNRNYKNYILYRITLYCDALHYDP</sequence>
<feature type="region of interest" description="Disordered" evidence="2">
    <location>
        <begin position="234"/>
        <end position="273"/>
    </location>
</feature>
<dbReference type="EMBL" id="CAJNOC010009650">
    <property type="protein sequence ID" value="CAF1131412.1"/>
    <property type="molecule type" value="Genomic_DNA"/>
</dbReference>
<gene>
    <name evidence="4" type="ORF">OXX778_LOCUS22491</name>
</gene>
<feature type="non-terminal residue" evidence="4">
    <location>
        <position position="506"/>
    </location>
</feature>
<keyword evidence="1" id="KW-0863">Zinc-finger</keyword>
<dbReference type="GO" id="GO:0008270">
    <property type="term" value="F:zinc ion binding"/>
    <property type="evidence" value="ECO:0007669"/>
    <property type="project" value="UniProtKB-KW"/>
</dbReference>
<proteinExistence type="predicted"/>
<feature type="domain" description="SWIM-type" evidence="3">
    <location>
        <begin position="163"/>
        <end position="196"/>
    </location>
</feature>
<organism evidence="4 5">
    <name type="scientific">Brachionus calyciflorus</name>
    <dbReference type="NCBI Taxonomy" id="104777"/>
    <lineage>
        <taxon>Eukaryota</taxon>
        <taxon>Metazoa</taxon>
        <taxon>Spiralia</taxon>
        <taxon>Gnathifera</taxon>
        <taxon>Rotifera</taxon>
        <taxon>Eurotatoria</taxon>
        <taxon>Monogononta</taxon>
        <taxon>Pseudotrocha</taxon>
        <taxon>Ploima</taxon>
        <taxon>Brachionidae</taxon>
        <taxon>Brachionus</taxon>
    </lineage>
</organism>
<dbReference type="PROSITE" id="PS50966">
    <property type="entry name" value="ZF_SWIM"/>
    <property type="match status" value="1"/>
</dbReference>
<evidence type="ECO:0000313" key="5">
    <source>
        <dbReference type="Proteomes" id="UP000663879"/>
    </source>
</evidence>
<protein>
    <recommendedName>
        <fullName evidence="3">SWIM-type domain-containing protein</fullName>
    </recommendedName>
</protein>
<dbReference type="OrthoDB" id="10227195at2759"/>
<dbReference type="AlphaFoldDB" id="A0A814RB05"/>
<dbReference type="InterPro" id="IPR007527">
    <property type="entry name" value="Znf_SWIM"/>
</dbReference>
<accession>A0A814RB05</accession>
<feature type="non-terminal residue" evidence="4">
    <location>
        <position position="1"/>
    </location>
</feature>
<reference evidence="4" key="1">
    <citation type="submission" date="2021-02" db="EMBL/GenBank/DDBJ databases">
        <authorList>
            <person name="Nowell W R."/>
        </authorList>
    </citation>
    <scope>NUCLEOTIDE SEQUENCE</scope>
    <source>
        <strain evidence="4">Ploen Becks lab</strain>
    </source>
</reference>
<evidence type="ECO:0000259" key="3">
    <source>
        <dbReference type="PROSITE" id="PS50966"/>
    </source>
</evidence>
<keyword evidence="1" id="KW-0479">Metal-binding</keyword>
<feature type="compositionally biased region" description="Low complexity" evidence="2">
    <location>
        <begin position="237"/>
        <end position="254"/>
    </location>
</feature>
<evidence type="ECO:0000256" key="2">
    <source>
        <dbReference type="SAM" id="MobiDB-lite"/>
    </source>
</evidence>
<comment type="caution">
    <text evidence="4">The sequence shown here is derived from an EMBL/GenBank/DDBJ whole genome shotgun (WGS) entry which is preliminary data.</text>
</comment>
<evidence type="ECO:0000313" key="4">
    <source>
        <dbReference type="EMBL" id="CAF1131412.1"/>
    </source>
</evidence>
<keyword evidence="1" id="KW-0862">Zinc</keyword>
<keyword evidence="5" id="KW-1185">Reference proteome</keyword>
<name>A0A814RB05_9BILA</name>